<feature type="domain" description="Methyltransferase FkbM" evidence="1">
    <location>
        <begin position="81"/>
        <end position="238"/>
    </location>
</feature>
<dbReference type="GO" id="GO:0005886">
    <property type="term" value="C:plasma membrane"/>
    <property type="evidence" value="ECO:0007669"/>
    <property type="project" value="TreeGrafter"/>
</dbReference>
<evidence type="ECO:0000259" key="1">
    <source>
        <dbReference type="Pfam" id="PF05050"/>
    </source>
</evidence>
<keyword evidence="3" id="KW-1185">Reference proteome</keyword>
<evidence type="ECO:0000313" key="2">
    <source>
        <dbReference type="EMBL" id="OEU09216.1"/>
    </source>
</evidence>
<dbReference type="AlphaFoldDB" id="A0A1E7ETN9"/>
<reference evidence="2 3" key="1">
    <citation type="submission" date="2016-09" db="EMBL/GenBank/DDBJ databases">
        <title>Extensive genetic diversity and differential bi-allelic expression allows diatom success in the polar Southern Ocean.</title>
        <authorList>
            <consortium name="DOE Joint Genome Institute"/>
            <person name="Mock T."/>
            <person name="Otillar R.P."/>
            <person name="Strauss J."/>
            <person name="Dupont C."/>
            <person name="Frickenhaus S."/>
            <person name="Maumus F."/>
            <person name="Mcmullan M."/>
            <person name="Sanges R."/>
            <person name="Schmutz J."/>
            <person name="Toseland A."/>
            <person name="Valas R."/>
            <person name="Veluchamy A."/>
            <person name="Ward B.J."/>
            <person name="Allen A."/>
            <person name="Barry K."/>
            <person name="Falciatore A."/>
            <person name="Ferrante M."/>
            <person name="Fortunato A.E."/>
            <person name="Gloeckner G."/>
            <person name="Gruber A."/>
            <person name="Hipkin R."/>
            <person name="Janech M."/>
            <person name="Kroth P."/>
            <person name="Leese F."/>
            <person name="Lindquist E."/>
            <person name="Lyon B.R."/>
            <person name="Martin J."/>
            <person name="Mayer C."/>
            <person name="Parker M."/>
            <person name="Quesneville H."/>
            <person name="Raymond J."/>
            <person name="Uhlig C."/>
            <person name="Valentin K.U."/>
            <person name="Worden A.Z."/>
            <person name="Armbrust E.V."/>
            <person name="Bowler C."/>
            <person name="Green B."/>
            <person name="Moulton V."/>
            <person name="Van Oosterhout C."/>
            <person name="Grigoriev I."/>
        </authorList>
    </citation>
    <scope>NUCLEOTIDE SEQUENCE [LARGE SCALE GENOMIC DNA]</scope>
    <source>
        <strain evidence="2 3">CCMP1102</strain>
    </source>
</reference>
<sequence length="266" mass="29611">YSKKYRYISPASRDDYAQPVPIKQCGTGPDYAPWFQLDIKERSRFHEDKIIYELLFKNSTTTSATTTTSGGGDSGGTYLELGAFNGVQESNTRFFDDCLGWKGLLIEANPGIYQETIENRPFAHKMSFAPSCSAESTVPFHRVKWTNGGLQGYAVAYNNSKAKPTVDVPCGPLSPVLADIFADDHRDNNNTTTAPVLPTLDFFSLDVEGAEALVLSTIDFQAIRINVLMIEIQNSFCTDNNCEVRRQVRAKMALEGYQRYEGLVRA</sequence>
<dbReference type="Gene3D" id="3.40.50.150">
    <property type="entry name" value="Vaccinia Virus protein VP39"/>
    <property type="match status" value="1"/>
</dbReference>
<feature type="non-terminal residue" evidence="2">
    <location>
        <position position="1"/>
    </location>
</feature>
<dbReference type="GO" id="GO:0006888">
    <property type="term" value="P:endoplasmic reticulum to Golgi vesicle-mediated transport"/>
    <property type="evidence" value="ECO:0007669"/>
    <property type="project" value="TreeGrafter"/>
</dbReference>
<dbReference type="GO" id="GO:0016197">
    <property type="term" value="P:endosomal transport"/>
    <property type="evidence" value="ECO:0007669"/>
    <property type="project" value="TreeGrafter"/>
</dbReference>
<dbReference type="GO" id="GO:0031902">
    <property type="term" value="C:late endosome membrane"/>
    <property type="evidence" value="ECO:0007669"/>
    <property type="project" value="TreeGrafter"/>
</dbReference>
<gene>
    <name evidence="2" type="ORF">FRACYDRAFT_159750</name>
</gene>
<dbReference type="InterPro" id="IPR029063">
    <property type="entry name" value="SAM-dependent_MTases_sf"/>
</dbReference>
<dbReference type="GO" id="GO:0005789">
    <property type="term" value="C:endoplasmic reticulum membrane"/>
    <property type="evidence" value="ECO:0007669"/>
    <property type="project" value="TreeGrafter"/>
</dbReference>
<dbReference type="InterPro" id="IPR006342">
    <property type="entry name" value="FkbM_mtfrase"/>
</dbReference>
<dbReference type="PANTHER" id="PTHR34009">
    <property type="entry name" value="PROTEIN STAR"/>
    <property type="match status" value="1"/>
</dbReference>
<dbReference type="OrthoDB" id="206159at2759"/>
<name>A0A1E7ETN9_9STRA</name>
<dbReference type="Proteomes" id="UP000095751">
    <property type="component" value="Unassembled WGS sequence"/>
</dbReference>
<dbReference type="InterPro" id="IPR053202">
    <property type="entry name" value="EGF_Rcpt_Signaling_Reg"/>
</dbReference>
<dbReference type="KEGG" id="fcy:FRACYDRAFT_159750"/>
<evidence type="ECO:0000313" key="3">
    <source>
        <dbReference type="Proteomes" id="UP000095751"/>
    </source>
</evidence>
<organism evidence="2 3">
    <name type="scientific">Fragilariopsis cylindrus CCMP1102</name>
    <dbReference type="NCBI Taxonomy" id="635003"/>
    <lineage>
        <taxon>Eukaryota</taxon>
        <taxon>Sar</taxon>
        <taxon>Stramenopiles</taxon>
        <taxon>Ochrophyta</taxon>
        <taxon>Bacillariophyta</taxon>
        <taxon>Bacillariophyceae</taxon>
        <taxon>Bacillariophycidae</taxon>
        <taxon>Bacillariales</taxon>
        <taxon>Bacillariaceae</taxon>
        <taxon>Fragilariopsis</taxon>
    </lineage>
</organism>
<dbReference type="InParanoid" id="A0A1E7ETN9"/>
<accession>A0A1E7ETN9</accession>
<feature type="non-terminal residue" evidence="2">
    <location>
        <position position="266"/>
    </location>
</feature>
<protein>
    <recommendedName>
        <fullName evidence="1">Methyltransferase FkbM domain-containing protein</fullName>
    </recommendedName>
</protein>
<dbReference type="Pfam" id="PF05050">
    <property type="entry name" value="Methyltransf_21"/>
    <property type="match status" value="1"/>
</dbReference>
<dbReference type="GO" id="GO:0005794">
    <property type="term" value="C:Golgi apparatus"/>
    <property type="evidence" value="ECO:0007669"/>
    <property type="project" value="TreeGrafter"/>
</dbReference>
<dbReference type="PANTHER" id="PTHR34009:SF2">
    <property type="entry name" value="PROTEIN STAR"/>
    <property type="match status" value="1"/>
</dbReference>
<proteinExistence type="predicted"/>
<dbReference type="EMBL" id="KV784376">
    <property type="protein sequence ID" value="OEU09216.1"/>
    <property type="molecule type" value="Genomic_DNA"/>
</dbReference>